<evidence type="ECO:0000313" key="2">
    <source>
        <dbReference type="Proteomes" id="UP000324222"/>
    </source>
</evidence>
<reference evidence="1 2" key="1">
    <citation type="submission" date="2019-05" db="EMBL/GenBank/DDBJ databases">
        <title>Another draft genome of Portunus trituberculatus and its Hox gene families provides insights of decapod evolution.</title>
        <authorList>
            <person name="Jeong J.-H."/>
            <person name="Song I."/>
            <person name="Kim S."/>
            <person name="Choi T."/>
            <person name="Kim D."/>
            <person name="Ryu S."/>
            <person name="Kim W."/>
        </authorList>
    </citation>
    <scope>NUCLEOTIDE SEQUENCE [LARGE SCALE GENOMIC DNA]</scope>
    <source>
        <tissue evidence="1">Muscle</tissue>
    </source>
</reference>
<organism evidence="1 2">
    <name type="scientific">Portunus trituberculatus</name>
    <name type="common">Swimming crab</name>
    <name type="synonym">Neptunus trituberculatus</name>
    <dbReference type="NCBI Taxonomy" id="210409"/>
    <lineage>
        <taxon>Eukaryota</taxon>
        <taxon>Metazoa</taxon>
        <taxon>Ecdysozoa</taxon>
        <taxon>Arthropoda</taxon>
        <taxon>Crustacea</taxon>
        <taxon>Multicrustacea</taxon>
        <taxon>Malacostraca</taxon>
        <taxon>Eumalacostraca</taxon>
        <taxon>Eucarida</taxon>
        <taxon>Decapoda</taxon>
        <taxon>Pleocyemata</taxon>
        <taxon>Brachyura</taxon>
        <taxon>Eubrachyura</taxon>
        <taxon>Portunoidea</taxon>
        <taxon>Portunidae</taxon>
        <taxon>Portuninae</taxon>
        <taxon>Portunus</taxon>
    </lineage>
</organism>
<name>A0A5B7IXZ7_PORTR</name>
<gene>
    <name evidence="1" type="ORF">E2C01_083763</name>
</gene>
<keyword evidence="2" id="KW-1185">Reference proteome</keyword>
<evidence type="ECO:0000313" key="1">
    <source>
        <dbReference type="EMBL" id="MPC88842.1"/>
    </source>
</evidence>
<dbReference type="AlphaFoldDB" id="A0A5B7IXZ7"/>
<accession>A0A5B7IXZ7</accession>
<dbReference type="EMBL" id="VSRR010079130">
    <property type="protein sequence ID" value="MPC88842.1"/>
    <property type="molecule type" value="Genomic_DNA"/>
</dbReference>
<dbReference type="Proteomes" id="UP000324222">
    <property type="component" value="Unassembled WGS sequence"/>
</dbReference>
<sequence>MADTKGGLFAKTVQKHAGRAKEKVSVGVRTCSEVIRMEEQWTVRGASWYCRKGVIEAALVIVVVVVVVGQEQLVFCCPYLARAATTPVLMQTTLQDTTSLLAESHSAAALPLVIFGGSYLYRLWPAAARAIWDPLPMVDSTPGW</sequence>
<comment type="caution">
    <text evidence="1">The sequence shown here is derived from an EMBL/GenBank/DDBJ whole genome shotgun (WGS) entry which is preliminary data.</text>
</comment>
<proteinExistence type="predicted"/>
<protein>
    <submittedName>
        <fullName evidence="1">Uncharacterized protein</fullName>
    </submittedName>
</protein>